<dbReference type="Proteomes" id="UP001642405">
    <property type="component" value="Unassembled WGS sequence"/>
</dbReference>
<dbReference type="PANTHER" id="PTHR13490">
    <property type="entry name" value="MITOCHONDRIAL 28S RIBOSOMAL PROTEIN S28"/>
    <property type="match status" value="1"/>
</dbReference>
<dbReference type="InterPro" id="IPR019349">
    <property type="entry name" value="Ribosomal_mS35_mit"/>
</dbReference>
<evidence type="ECO:0000259" key="2">
    <source>
        <dbReference type="Pfam" id="PF10213"/>
    </source>
</evidence>
<sequence length="393" mass="44214">MATASSRSLQLGARQCCGAATSSAATAFSTVPSTRLARAARPVTAAVAPAAPAAVVSFLWRGRCFSSTPRRRDDEEENKGSPKTTPRATNPNDSDDAGSSYSEVRGMLRDAGVLHKYSSKEVQDLGNEMSDMWRSFTLADRLMPKAPDQFWNEEEDDPEMVMKDGPDEDDPGYDMSSMAHGRLDEIREQRHLARIIVWEMPLLSKFAKKFEPPSAEQPLRFRYTSYMGEFHPAERKVVVEFCPEDFGLTPVQADKLRKLVGPRYNPEKDIVRMSCEKFEHQAQNKRYLGDLVDKLLVEAKDPTDTFEDVPLDTRHHKFKYKPKFPREWRLTEARKEELKTLRAASFELDQKMLASGSLIDGTQQAASLGAPVAAEKVPEMARLRLNPRSAPSR</sequence>
<dbReference type="Pfam" id="PF10213">
    <property type="entry name" value="MRP-S28"/>
    <property type="match status" value="1"/>
</dbReference>
<evidence type="ECO:0000313" key="4">
    <source>
        <dbReference type="Proteomes" id="UP001642405"/>
    </source>
</evidence>
<dbReference type="InterPro" id="IPR039848">
    <property type="entry name" value="Ribosomal_mS35_mt"/>
</dbReference>
<protein>
    <submittedName>
        <fullName evidence="3">37S ribosomal protein S24, mitochondrial</fullName>
    </submittedName>
</protein>
<dbReference type="PANTHER" id="PTHR13490:SF0">
    <property type="entry name" value="SMALL RIBOSOMAL SUBUNIT PROTEIN MS35"/>
    <property type="match status" value="1"/>
</dbReference>
<keyword evidence="3" id="KW-0689">Ribosomal protein</keyword>
<gene>
    <name evidence="3" type="primary">RSM24</name>
    <name evidence="3" type="ORF">SCUCBS95973_001763</name>
</gene>
<dbReference type="GO" id="GO:0005840">
    <property type="term" value="C:ribosome"/>
    <property type="evidence" value="ECO:0007669"/>
    <property type="project" value="UniProtKB-KW"/>
</dbReference>
<organism evidence="3 4">
    <name type="scientific">Sporothrix curviconia</name>
    <dbReference type="NCBI Taxonomy" id="1260050"/>
    <lineage>
        <taxon>Eukaryota</taxon>
        <taxon>Fungi</taxon>
        <taxon>Dikarya</taxon>
        <taxon>Ascomycota</taxon>
        <taxon>Pezizomycotina</taxon>
        <taxon>Sordariomycetes</taxon>
        <taxon>Sordariomycetidae</taxon>
        <taxon>Ophiostomatales</taxon>
        <taxon>Ophiostomataceae</taxon>
        <taxon>Sporothrix</taxon>
    </lineage>
</organism>
<name>A0ABP0B1I0_9PEZI</name>
<keyword evidence="3" id="KW-0687">Ribonucleoprotein</keyword>
<dbReference type="EMBL" id="CAWUHB010000006">
    <property type="protein sequence ID" value="CAK7213317.1"/>
    <property type="molecule type" value="Genomic_DNA"/>
</dbReference>
<evidence type="ECO:0000256" key="1">
    <source>
        <dbReference type="SAM" id="MobiDB-lite"/>
    </source>
</evidence>
<keyword evidence="4" id="KW-1185">Reference proteome</keyword>
<comment type="caution">
    <text evidence="3">The sequence shown here is derived from an EMBL/GenBank/DDBJ whole genome shotgun (WGS) entry which is preliminary data.</text>
</comment>
<evidence type="ECO:0000313" key="3">
    <source>
        <dbReference type="EMBL" id="CAK7213317.1"/>
    </source>
</evidence>
<feature type="region of interest" description="Disordered" evidence="1">
    <location>
        <begin position="67"/>
        <end position="101"/>
    </location>
</feature>
<reference evidence="3 4" key="1">
    <citation type="submission" date="2024-01" db="EMBL/GenBank/DDBJ databases">
        <authorList>
            <person name="Allen C."/>
            <person name="Tagirdzhanova G."/>
        </authorList>
    </citation>
    <scope>NUCLEOTIDE SEQUENCE [LARGE SCALE GENOMIC DNA]</scope>
</reference>
<proteinExistence type="predicted"/>
<accession>A0ABP0B1I0</accession>
<feature type="domain" description="Small ribosomal subunit protein mS35 mitochondrial conserved" evidence="2">
    <location>
        <begin position="209"/>
        <end position="328"/>
    </location>
</feature>
<feature type="compositionally biased region" description="Polar residues" evidence="1">
    <location>
        <begin position="81"/>
        <end position="101"/>
    </location>
</feature>